<evidence type="ECO:0000259" key="1">
    <source>
        <dbReference type="Pfam" id="PF06094"/>
    </source>
</evidence>
<gene>
    <name evidence="2" type="ORF">C493_15353</name>
</gene>
<proteinExistence type="predicted"/>
<dbReference type="Pfam" id="PF06094">
    <property type="entry name" value="GGACT"/>
    <property type="match status" value="1"/>
</dbReference>
<dbReference type="EMBL" id="AOHZ01000072">
    <property type="protein sequence ID" value="ELY52937.1"/>
    <property type="molecule type" value="Genomic_DNA"/>
</dbReference>
<evidence type="ECO:0000313" key="2">
    <source>
        <dbReference type="EMBL" id="ELY52937.1"/>
    </source>
</evidence>
<dbReference type="InterPro" id="IPR009288">
    <property type="entry name" value="AIG2-like_dom"/>
</dbReference>
<dbReference type="OrthoDB" id="198684at2157"/>
<protein>
    <submittedName>
        <fullName evidence="2">AIG2 family protein</fullName>
    </submittedName>
</protein>
<sequence length="140" mass="15571">MQLFVYGTLTDPTRVEALLEETDATAAFEGSATLEGLERVEGRYPTLVPAPDADPESSVEGQILTVDEAALERFDRYEGVDQGLYVRVAVPTTDERKLWTYVGDPDRLGVDASDWATDDHFRDAIRRYVARHVTVGGIHE</sequence>
<evidence type="ECO:0000313" key="3">
    <source>
        <dbReference type="Proteomes" id="UP000011602"/>
    </source>
</evidence>
<dbReference type="InterPro" id="IPR036568">
    <property type="entry name" value="GGCT-like_sf"/>
</dbReference>
<organism evidence="2 3">
    <name type="scientific">Natronolimnohabitans innermongolicus JCM 12255</name>
    <dbReference type="NCBI Taxonomy" id="1227499"/>
    <lineage>
        <taxon>Archaea</taxon>
        <taxon>Methanobacteriati</taxon>
        <taxon>Methanobacteriota</taxon>
        <taxon>Stenosarchaea group</taxon>
        <taxon>Halobacteria</taxon>
        <taxon>Halobacteriales</taxon>
        <taxon>Natrialbaceae</taxon>
        <taxon>Natronolimnohabitans</taxon>
    </lineage>
</organism>
<dbReference type="RefSeq" id="WP_007260336.1">
    <property type="nucleotide sequence ID" value="NZ_AOHZ01000072.1"/>
</dbReference>
<dbReference type="eggNOG" id="arCOG05099">
    <property type="taxonomic scope" value="Archaea"/>
</dbReference>
<dbReference type="CDD" id="cd06661">
    <property type="entry name" value="GGCT_like"/>
    <property type="match status" value="1"/>
</dbReference>
<name>L9WU44_9EURY</name>
<dbReference type="Gene3D" id="3.10.490.10">
    <property type="entry name" value="Gamma-glutamyl cyclotransferase-like"/>
    <property type="match status" value="1"/>
</dbReference>
<dbReference type="STRING" id="1227499.C493_15353"/>
<accession>L9WU44</accession>
<dbReference type="Proteomes" id="UP000011602">
    <property type="component" value="Unassembled WGS sequence"/>
</dbReference>
<dbReference type="AlphaFoldDB" id="L9WU44"/>
<dbReference type="SUPFAM" id="SSF110857">
    <property type="entry name" value="Gamma-glutamyl cyclotransferase-like"/>
    <property type="match status" value="1"/>
</dbReference>
<reference evidence="2 3" key="1">
    <citation type="journal article" date="2014" name="PLoS Genet.">
        <title>Phylogenetically driven sequencing of extremely halophilic archaea reveals strategies for static and dynamic osmo-response.</title>
        <authorList>
            <person name="Becker E.A."/>
            <person name="Seitzer P.M."/>
            <person name="Tritt A."/>
            <person name="Larsen D."/>
            <person name="Krusor M."/>
            <person name="Yao A.I."/>
            <person name="Wu D."/>
            <person name="Madern D."/>
            <person name="Eisen J.A."/>
            <person name="Darling A.E."/>
            <person name="Facciotti M.T."/>
        </authorList>
    </citation>
    <scope>NUCLEOTIDE SEQUENCE [LARGE SCALE GENOMIC DNA]</scope>
    <source>
        <strain evidence="2 3">JCM 12255</strain>
    </source>
</reference>
<keyword evidence="3" id="KW-1185">Reference proteome</keyword>
<feature type="domain" description="Gamma-glutamylcyclotransferase AIG2-like" evidence="1">
    <location>
        <begin position="3"/>
        <end position="115"/>
    </location>
</feature>
<dbReference type="PATRIC" id="fig|1227499.3.peg.3148"/>
<dbReference type="InterPro" id="IPR013024">
    <property type="entry name" value="GGCT-like"/>
</dbReference>
<comment type="caution">
    <text evidence="2">The sequence shown here is derived from an EMBL/GenBank/DDBJ whole genome shotgun (WGS) entry which is preliminary data.</text>
</comment>